<dbReference type="AlphaFoldDB" id="A0A3D8S5N4"/>
<reference evidence="2 3" key="1">
    <citation type="journal article" date="2018" name="IMA Fungus">
        <title>IMA Genome-F 9: Draft genome sequence of Annulohypoxylon stygium, Aspergillus mulundensis, Berkeleyomyces basicola (syn. Thielaviopsis basicola), Ceratocystis smalleyi, two Cercospora beticola strains, Coleophoma cylindrospora, Fusarium fracticaudum, Phialophora cf. hyalina, and Morchella septimelata.</title>
        <authorList>
            <person name="Wingfield B.D."/>
            <person name="Bills G.F."/>
            <person name="Dong Y."/>
            <person name="Huang W."/>
            <person name="Nel W.J."/>
            <person name="Swalarsk-Parry B.S."/>
            <person name="Vaghefi N."/>
            <person name="Wilken P.M."/>
            <person name="An Z."/>
            <person name="de Beer Z.W."/>
            <person name="De Vos L."/>
            <person name="Chen L."/>
            <person name="Duong T.A."/>
            <person name="Gao Y."/>
            <person name="Hammerbacher A."/>
            <person name="Kikkert J.R."/>
            <person name="Li Y."/>
            <person name="Li H."/>
            <person name="Li K."/>
            <person name="Li Q."/>
            <person name="Liu X."/>
            <person name="Ma X."/>
            <person name="Naidoo K."/>
            <person name="Pethybridge S.J."/>
            <person name="Sun J."/>
            <person name="Steenkamp E.T."/>
            <person name="van der Nest M.A."/>
            <person name="van Wyk S."/>
            <person name="Wingfield M.J."/>
            <person name="Xiong C."/>
            <person name="Yue Q."/>
            <person name="Zhang X."/>
        </authorList>
    </citation>
    <scope>NUCLEOTIDE SEQUENCE [LARGE SCALE GENOMIC DNA]</scope>
    <source>
        <strain evidence="2 3">DSM 5745</strain>
    </source>
</reference>
<dbReference type="SUPFAM" id="SSF48403">
    <property type="entry name" value="Ankyrin repeat"/>
    <property type="match status" value="1"/>
</dbReference>
<dbReference type="SMART" id="SM00248">
    <property type="entry name" value="ANK"/>
    <property type="match status" value="1"/>
</dbReference>
<name>A0A3D8S5N4_9EURO</name>
<keyword evidence="1" id="KW-0040">ANK repeat</keyword>
<dbReference type="GeneID" id="38115515"/>
<gene>
    <name evidence="2" type="ORF">DSM5745_05145</name>
</gene>
<evidence type="ECO:0000313" key="3">
    <source>
        <dbReference type="Proteomes" id="UP000256690"/>
    </source>
</evidence>
<dbReference type="RefSeq" id="XP_026604641.1">
    <property type="nucleotide sequence ID" value="XM_026747161.1"/>
</dbReference>
<feature type="repeat" description="ANK" evidence="1">
    <location>
        <begin position="151"/>
        <end position="183"/>
    </location>
</feature>
<proteinExistence type="predicted"/>
<protein>
    <submittedName>
        <fullName evidence="2">Uncharacterized protein</fullName>
    </submittedName>
</protein>
<dbReference type="InterPro" id="IPR036770">
    <property type="entry name" value="Ankyrin_rpt-contain_sf"/>
</dbReference>
<dbReference type="EMBL" id="PVWQ01000005">
    <property type="protein sequence ID" value="RDW81588.1"/>
    <property type="molecule type" value="Genomic_DNA"/>
</dbReference>
<sequence>MSSEAPPAELMYWFFSNPDRAITLPPKLSFNDLPAELLILIAEQCDSQADILALAMTTKWTAKVLLPMLPKLNIKQHKAAGLTWAVRHNNLPLARRFLETPGIQAFIDKPVVTVEWVPRPSFRIVNGGWQFRLMFPAMDEAEYEALLESGKLDTPLYRAVGHGYLEMVRLLLEFGANPGTSSHQFSRSLFAPDRTRSLSALDKAHIKGYHKIRFVLMLELAQRGVPIELLYNSYGIAGL</sequence>
<dbReference type="PROSITE" id="PS50088">
    <property type="entry name" value="ANK_REPEAT"/>
    <property type="match status" value="1"/>
</dbReference>
<dbReference type="Proteomes" id="UP000256690">
    <property type="component" value="Unassembled WGS sequence"/>
</dbReference>
<dbReference type="Gene3D" id="1.25.40.20">
    <property type="entry name" value="Ankyrin repeat-containing domain"/>
    <property type="match status" value="1"/>
</dbReference>
<evidence type="ECO:0000313" key="2">
    <source>
        <dbReference type="EMBL" id="RDW81588.1"/>
    </source>
</evidence>
<dbReference type="Pfam" id="PF00023">
    <property type="entry name" value="Ank"/>
    <property type="match status" value="1"/>
</dbReference>
<dbReference type="InterPro" id="IPR002110">
    <property type="entry name" value="Ankyrin_rpt"/>
</dbReference>
<comment type="caution">
    <text evidence="2">The sequence shown here is derived from an EMBL/GenBank/DDBJ whole genome shotgun (WGS) entry which is preliminary data.</text>
</comment>
<dbReference type="STRING" id="1810919.A0A3D8S5N4"/>
<keyword evidence="3" id="KW-1185">Reference proteome</keyword>
<accession>A0A3D8S5N4</accession>
<organism evidence="2 3">
    <name type="scientific">Aspergillus mulundensis</name>
    <dbReference type="NCBI Taxonomy" id="1810919"/>
    <lineage>
        <taxon>Eukaryota</taxon>
        <taxon>Fungi</taxon>
        <taxon>Dikarya</taxon>
        <taxon>Ascomycota</taxon>
        <taxon>Pezizomycotina</taxon>
        <taxon>Eurotiomycetes</taxon>
        <taxon>Eurotiomycetidae</taxon>
        <taxon>Eurotiales</taxon>
        <taxon>Aspergillaceae</taxon>
        <taxon>Aspergillus</taxon>
        <taxon>Aspergillus subgen. Nidulantes</taxon>
    </lineage>
</organism>
<dbReference type="OrthoDB" id="4772757at2759"/>
<dbReference type="PROSITE" id="PS50297">
    <property type="entry name" value="ANK_REP_REGION"/>
    <property type="match status" value="1"/>
</dbReference>
<evidence type="ECO:0000256" key="1">
    <source>
        <dbReference type="PROSITE-ProRule" id="PRU00023"/>
    </source>
</evidence>